<reference evidence="1" key="1">
    <citation type="journal article" date="2023" name="Science">
        <title>Genome structures resolve the early diversification of teleost fishes.</title>
        <authorList>
            <person name="Parey E."/>
            <person name="Louis A."/>
            <person name="Montfort J."/>
            <person name="Bouchez O."/>
            <person name="Roques C."/>
            <person name="Iampietro C."/>
            <person name="Lluch J."/>
            <person name="Castinel A."/>
            <person name="Donnadieu C."/>
            <person name="Desvignes T."/>
            <person name="Floi Bucao C."/>
            <person name="Jouanno E."/>
            <person name="Wen M."/>
            <person name="Mejri S."/>
            <person name="Dirks R."/>
            <person name="Jansen H."/>
            <person name="Henkel C."/>
            <person name="Chen W.J."/>
            <person name="Zahm M."/>
            <person name="Cabau C."/>
            <person name="Klopp C."/>
            <person name="Thompson A.W."/>
            <person name="Robinson-Rechavi M."/>
            <person name="Braasch I."/>
            <person name="Lecointre G."/>
            <person name="Bobe J."/>
            <person name="Postlethwait J.H."/>
            <person name="Berthelot C."/>
            <person name="Roest Crollius H."/>
            <person name="Guiguen Y."/>
        </authorList>
    </citation>
    <scope>NUCLEOTIDE SEQUENCE</scope>
    <source>
        <strain evidence="1">NC1722</strain>
    </source>
</reference>
<protein>
    <submittedName>
        <fullName evidence="1">Uncharacterized protein</fullName>
    </submittedName>
</protein>
<name>A0AAD7W5P1_9TELE</name>
<dbReference type="EMBL" id="JAINUG010000285">
    <property type="protein sequence ID" value="KAJ8383804.1"/>
    <property type="molecule type" value="Genomic_DNA"/>
</dbReference>
<keyword evidence="2" id="KW-1185">Reference proteome</keyword>
<evidence type="ECO:0000313" key="2">
    <source>
        <dbReference type="Proteomes" id="UP001221898"/>
    </source>
</evidence>
<sequence length="175" mass="19191">MQRQLAGKPPNSSLVKAPRRGVPHCSCPQKRCTPQGQFCHSSWELCALSPPSFERSSCVQHELCGSIFPLDTIGALSCACTGGSAENLEYAVQWIVPATAYGAPQSRRVSRFQSTVQCLVEAQCEEHVLLYVTALPWRMRVEVRAGSGPCCVKQGRRADRSLGDSPNVKMHRYAV</sequence>
<comment type="caution">
    <text evidence="1">The sequence shown here is derived from an EMBL/GenBank/DDBJ whole genome shotgun (WGS) entry which is preliminary data.</text>
</comment>
<accession>A0AAD7W5P1</accession>
<dbReference type="AlphaFoldDB" id="A0AAD7W5P1"/>
<organism evidence="1 2">
    <name type="scientific">Aldrovandia affinis</name>
    <dbReference type="NCBI Taxonomy" id="143900"/>
    <lineage>
        <taxon>Eukaryota</taxon>
        <taxon>Metazoa</taxon>
        <taxon>Chordata</taxon>
        <taxon>Craniata</taxon>
        <taxon>Vertebrata</taxon>
        <taxon>Euteleostomi</taxon>
        <taxon>Actinopterygii</taxon>
        <taxon>Neopterygii</taxon>
        <taxon>Teleostei</taxon>
        <taxon>Notacanthiformes</taxon>
        <taxon>Halosauridae</taxon>
        <taxon>Aldrovandia</taxon>
    </lineage>
</organism>
<evidence type="ECO:0000313" key="1">
    <source>
        <dbReference type="EMBL" id="KAJ8383804.1"/>
    </source>
</evidence>
<gene>
    <name evidence="1" type="ORF">AAFF_G00214910</name>
</gene>
<proteinExistence type="predicted"/>
<dbReference type="Proteomes" id="UP001221898">
    <property type="component" value="Unassembled WGS sequence"/>
</dbReference>